<accession>A0A7H0Y6S8</accession>
<organism evidence="5 6">
    <name type="scientific">Paenibacillus peoriae</name>
    <dbReference type="NCBI Taxonomy" id="59893"/>
    <lineage>
        <taxon>Bacteria</taxon>
        <taxon>Bacillati</taxon>
        <taxon>Bacillota</taxon>
        <taxon>Bacilli</taxon>
        <taxon>Bacillales</taxon>
        <taxon>Paenibacillaceae</taxon>
        <taxon>Paenibacillus</taxon>
    </lineage>
</organism>
<evidence type="ECO:0000256" key="1">
    <source>
        <dbReference type="ARBA" id="ARBA00022737"/>
    </source>
</evidence>
<dbReference type="RefSeq" id="WP_190297957.1">
    <property type="nucleotide sequence ID" value="NZ_CP061172.1"/>
</dbReference>
<dbReference type="InterPro" id="IPR003593">
    <property type="entry name" value="AAA+_ATPase"/>
</dbReference>
<reference evidence="5 6" key="1">
    <citation type="submission" date="2020-09" db="EMBL/GenBank/DDBJ databases">
        <title>Characterization of Paenibacillus peoriae strain ZF390 with broad-spectrum antimicrobial activity as a potential biocontrol agent.</title>
        <authorList>
            <person name="Li L."/>
            <person name="Zhao Y."/>
            <person name="Li B."/>
            <person name="Xie X."/>
        </authorList>
    </citation>
    <scope>NUCLEOTIDE SEQUENCE [LARGE SCALE GENOMIC DNA]</scope>
    <source>
        <strain evidence="5 6">ZF390</strain>
    </source>
</reference>
<keyword evidence="3 5" id="KW-0067">ATP-binding</keyword>
<dbReference type="InterPro" id="IPR027417">
    <property type="entry name" value="P-loop_NTPase"/>
</dbReference>
<dbReference type="PANTHER" id="PTHR42855">
    <property type="entry name" value="ABC TRANSPORTER ATP-BINDING SUBUNIT"/>
    <property type="match status" value="1"/>
</dbReference>
<dbReference type="AlphaFoldDB" id="A0A7H0Y6S8"/>
<dbReference type="GO" id="GO:0016887">
    <property type="term" value="F:ATP hydrolysis activity"/>
    <property type="evidence" value="ECO:0007669"/>
    <property type="project" value="InterPro"/>
</dbReference>
<dbReference type="SMART" id="SM00382">
    <property type="entry name" value="AAA"/>
    <property type="match status" value="2"/>
</dbReference>
<dbReference type="PANTHER" id="PTHR42855:SF2">
    <property type="entry name" value="DRUG RESISTANCE ABC TRANSPORTER,ATP-BINDING PROTEIN"/>
    <property type="match status" value="1"/>
</dbReference>
<gene>
    <name evidence="5" type="ORF">IAQ67_23830</name>
</gene>
<evidence type="ECO:0000313" key="6">
    <source>
        <dbReference type="Proteomes" id="UP000516384"/>
    </source>
</evidence>
<dbReference type="Proteomes" id="UP000516384">
    <property type="component" value="Chromosome"/>
</dbReference>
<evidence type="ECO:0000313" key="5">
    <source>
        <dbReference type="EMBL" id="QNR66786.1"/>
    </source>
</evidence>
<sequence length="542" mass="61234">MISTSGVTLRYGKRPLFEDVNIKFTPGNCYGLIGANGAGKSTFLKILSGEIEANSGEVHMTPGERMAVLKQNHYEYDEFPVLETVIMGHTRLYEIMKEKDALYAKTEFTEADGLRAGELEGEFAELNGWDAEPDAASLLIGLGIPRDLHDKNMSEMSGNDKVRVLLAQALFGRPNNLLLDEPTNHLDLESIQWLENFLMDYEGTVIVVSHDRHFLNKVCTHIADIDFGKIQMYVGNYDFWYESSQLALALTRDANKKKEEKIKELQAFIQRFSANASKSKQATSRKKQLDKITLDDIRPSNRKYPFINFKPEREAGKQLLTVDSLSKTVEGELVLNEFSLVVNKGDKIAFVGPNGLPKSTLFQVLMNEIEADSGEFSWGITTSQAYFPKDNSTYFEGVDMNLVEWLRQYSKDQDETFLRGFLGRMLFSGEEALKKASVLSGGEKVRCMLAKMMLNGANVLLLEEPTNHLDLESITALNNGLIDFDGTILFTSHDHQFIQTIANRIVEITPNGVIDRTMSYDEYLENEEITKLRERMYPVEIG</sequence>
<dbReference type="PROSITE" id="PS50893">
    <property type="entry name" value="ABC_TRANSPORTER_2"/>
    <property type="match status" value="2"/>
</dbReference>
<name>A0A7H0Y6S8_9BACL</name>
<keyword evidence="2" id="KW-0547">Nucleotide-binding</keyword>
<dbReference type="Pfam" id="PF00005">
    <property type="entry name" value="ABC_tran"/>
    <property type="match status" value="2"/>
</dbReference>
<evidence type="ECO:0000256" key="2">
    <source>
        <dbReference type="ARBA" id="ARBA00022741"/>
    </source>
</evidence>
<dbReference type="FunFam" id="3.40.50.300:FF:000011">
    <property type="entry name" value="Putative ABC transporter ATP-binding component"/>
    <property type="match status" value="1"/>
</dbReference>
<keyword evidence="1" id="KW-0677">Repeat</keyword>
<evidence type="ECO:0000259" key="4">
    <source>
        <dbReference type="PROSITE" id="PS50893"/>
    </source>
</evidence>
<evidence type="ECO:0000256" key="3">
    <source>
        <dbReference type="ARBA" id="ARBA00022840"/>
    </source>
</evidence>
<protein>
    <submittedName>
        <fullName evidence="5">ATP-binding cassette domain-containing protein</fullName>
    </submittedName>
</protein>
<dbReference type="InterPro" id="IPR003439">
    <property type="entry name" value="ABC_transporter-like_ATP-bd"/>
</dbReference>
<dbReference type="GO" id="GO:0005524">
    <property type="term" value="F:ATP binding"/>
    <property type="evidence" value="ECO:0007669"/>
    <property type="project" value="UniProtKB-KW"/>
</dbReference>
<dbReference type="InterPro" id="IPR051309">
    <property type="entry name" value="ABCF_ATPase"/>
</dbReference>
<proteinExistence type="predicted"/>
<dbReference type="Gene3D" id="3.40.50.300">
    <property type="entry name" value="P-loop containing nucleotide triphosphate hydrolases"/>
    <property type="match status" value="2"/>
</dbReference>
<dbReference type="EMBL" id="CP061172">
    <property type="protein sequence ID" value="QNR66786.1"/>
    <property type="molecule type" value="Genomic_DNA"/>
</dbReference>
<dbReference type="SUPFAM" id="SSF52540">
    <property type="entry name" value="P-loop containing nucleoside triphosphate hydrolases"/>
    <property type="match status" value="2"/>
</dbReference>
<feature type="domain" description="ABC transporter" evidence="4">
    <location>
        <begin position="320"/>
        <end position="536"/>
    </location>
</feature>
<dbReference type="Pfam" id="PF12848">
    <property type="entry name" value="ABC_tran_Xtn"/>
    <property type="match status" value="1"/>
</dbReference>
<feature type="domain" description="ABC transporter" evidence="4">
    <location>
        <begin position="2"/>
        <end position="252"/>
    </location>
</feature>
<dbReference type="CDD" id="cd03221">
    <property type="entry name" value="ABCF_EF-3"/>
    <property type="match status" value="2"/>
</dbReference>
<dbReference type="FunFam" id="3.40.50.300:FF:000070">
    <property type="entry name" value="Putative ABC transporter ATP-binding component"/>
    <property type="match status" value="1"/>
</dbReference>
<dbReference type="InterPro" id="IPR032781">
    <property type="entry name" value="ABC_tran_Xtn"/>
</dbReference>